<proteinExistence type="predicted"/>
<gene>
    <name evidence="2" type="ORF">C1SCF055_LOCUS41220</name>
</gene>
<dbReference type="PROSITE" id="PS00923">
    <property type="entry name" value="ASP_GLU_RACEMASE_1"/>
    <property type="match status" value="1"/>
</dbReference>
<dbReference type="Gene3D" id="1.25.40.10">
    <property type="entry name" value="Tetratricopeptide repeat domain"/>
    <property type="match status" value="4"/>
</dbReference>
<reference evidence="2" key="1">
    <citation type="submission" date="2022-10" db="EMBL/GenBank/DDBJ databases">
        <authorList>
            <person name="Chen Y."/>
            <person name="Dougan E. K."/>
            <person name="Chan C."/>
            <person name="Rhodes N."/>
            <person name="Thang M."/>
        </authorList>
    </citation>
    <scope>NUCLEOTIDE SEQUENCE</scope>
</reference>
<dbReference type="EMBL" id="CAMXCT020006587">
    <property type="protein sequence ID" value="CAL1169859.1"/>
    <property type="molecule type" value="Genomic_DNA"/>
</dbReference>
<dbReference type="PANTHER" id="PTHR47936:SF1">
    <property type="entry name" value="PENTATRICOPEPTIDE REPEAT-CONTAINING PROTEIN GUN1, CHLOROPLASTIC"/>
    <property type="match status" value="1"/>
</dbReference>
<reference evidence="3" key="2">
    <citation type="submission" date="2024-04" db="EMBL/GenBank/DDBJ databases">
        <authorList>
            <person name="Chen Y."/>
            <person name="Shah S."/>
            <person name="Dougan E. K."/>
            <person name="Thang M."/>
            <person name="Chan C."/>
        </authorList>
    </citation>
    <scope>NUCLEOTIDE SEQUENCE [LARGE SCALE GENOMIC DNA]</scope>
</reference>
<evidence type="ECO:0000256" key="1">
    <source>
        <dbReference type="ARBA" id="ARBA00022737"/>
    </source>
</evidence>
<dbReference type="InterPro" id="IPR011990">
    <property type="entry name" value="TPR-like_helical_dom_sf"/>
</dbReference>
<dbReference type="Proteomes" id="UP001152797">
    <property type="component" value="Unassembled WGS sequence"/>
</dbReference>
<name>A0A9P1GLQ9_9DINO</name>
<accession>A0A9P1GLQ9</accession>
<evidence type="ECO:0000313" key="2">
    <source>
        <dbReference type="EMBL" id="CAI4016484.1"/>
    </source>
</evidence>
<evidence type="ECO:0000313" key="3">
    <source>
        <dbReference type="EMBL" id="CAL1169859.1"/>
    </source>
</evidence>
<dbReference type="AlphaFoldDB" id="A0A9P1GLQ9"/>
<comment type="caution">
    <text evidence="2">The sequence shown here is derived from an EMBL/GenBank/DDBJ whole genome shotgun (WGS) entry which is preliminary data.</text>
</comment>
<dbReference type="PANTHER" id="PTHR47936">
    <property type="entry name" value="PPR_LONG DOMAIN-CONTAINING PROTEIN"/>
    <property type="match status" value="1"/>
</dbReference>
<sequence length="539" mass="58546">MTPPSAATTTASLTSLGRRKWPQAVQLLQGIRQEALEVNVVHCNAAINSCILCWLQAAELLGTWCSRGQRMDVISCNTMTTALEKGSLWQAAWKLLSQVPVVTLQPDAAGYNSASAAVGMVRRWEGSVELLGHMQQGRVESTVISHAAVLSACEDCWTIALDSLQLMRNRFISPNLIHYNSITSTSGSSSSWQITLQLLASTRSGPDTIGFNAGISGVAIAAAWRQVAELLTVMKGCGIQQDVISFNAAITAEDPLAPWRRAAELLRRLRACGLRCTLVSLNSALSCGNAWLQAMSHLSGMLSSKLLVDSISFNSAMSAASNHDGISQPWRVAMSLFKDFQSSKLRCSVVTFGAALSGELMETPMPDAWPQGLWLLRAMTWQLLRPSMEAQNSVMSVLANLGLWRHVIEILFPETFAGAALPALRGFGAAMEAFGKALRWRRGMELVGQMRLVQVLPNSVTFHGLVACCQKRLKWHQVLQLRAAMEQGDIDLNQIVVNAMIAASEQGNLCADAPIGGSGERDSQRDHETMPFSVWTIPI</sequence>
<evidence type="ECO:0000313" key="5">
    <source>
        <dbReference type="Proteomes" id="UP001152797"/>
    </source>
</evidence>
<dbReference type="EMBL" id="CAMXCT010006587">
    <property type="protein sequence ID" value="CAI4016484.1"/>
    <property type="molecule type" value="Genomic_DNA"/>
</dbReference>
<dbReference type="InterPro" id="IPR018187">
    <property type="entry name" value="Asp/Glu_racemase_AS_1"/>
</dbReference>
<organism evidence="2">
    <name type="scientific">Cladocopium goreaui</name>
    <dbReference type="NCBI Taxonomy" id="2562237"/>
    <lineage>
        <taxon>Eukaryota</taxon>
        <taxon>Sar</taxon>
        <taxon>Alveolata</taxon>
        <taxon>Dinophyceae</taxon>
        <taxon>Suessiales</taxon>
        <taxon>Symbiodiniaceae</taxon>
        <taxon>Cladocopium</taxon>
    </lineage>
</organism>
<dbReference type="EMBL" id="CAMXCT030006587">
    <property type="protein sequence ID" value="CAL4803796.1"/>
    <property type="molecule type" value="Genomic_DNA"/>
</dbReference>
<keyword evidence="1" id="KW-0677">Repeat</keyword>
<keyword evidence="5" id="KW-1185">Reference proteome</keyword>
<protein>
    <submittedName>
        <fullName evidence="4">Pentatricopeptide repeat-containing protein GUN1, chloroplastic (Pentatricopeptide repeat-containing protein At2g31400) (Protein GENOMES UNCOUPLED 1)</fullName>
    </submittedName>
</protein>
<evidence type="ECO:0000313" key="4">
    <source>
        <dbReference type="EMBL" id="CAL4803796.1"/>
    </source>
</evidence>